<sequence>MTTADISYREHLPAFPEEVPAEPAKVAKVLSESFWIPRSALLWDTHHP</sequence>
<dbReference type="PATRIC" id="fig|2198.3.peg.1994"/>
<dbReference type="EMBL" id="LGGD01000236">
    <property type="protein sequence ID" value="KUK60382.1"/>
    <property type="molecule type" value="Genomic_DNA"/>
</dbReference>
<dbReference type="Proteomes" id="UP000054323">
    <property type="component" value="Unassembled WGS sequence"/>
</dbReference>
<accession>A0A117LPL1</accession>
<dbReference type="AlphaFoldDB" id="A0A117LPL1"/>
<organism evidence="1 3">
    <name type="scientific">Methanoculleus marisnigri</name>
    <dbReference type="NCBI Taxonomy" id="2198"/>
    <lineage>
        <taxon>Archaea</taxon>
        <taxon>Methanobacteriati</taxon>
        <taxon>Methanobacteriota</taxon>
        <taxon>Stenosarchaea group</taxon>
        <taxon>Methanomicrobia</taxon>
        <taxon>Methanomicrobiales</taxon>
        <taxon>Methanomicrobiaceae</taxon>
        <taxon>Methanoculleus</taxon>
    </lineage>
</organism>
<reference evidence="1" key="1">
    <citation type="journal article" date="2015" name="MBio">
        <title>Genome-resolved metagenomic analysis reveals roles for candidate phyla and other microbial community members in biogeochemical transformations in oil reservoirs.</title>
        <authorList>
            <person name="Hu P."/>
            <person name="Tom L."/>
            <person name="Singh A."/>
            <person name="Thomas B.C."/>
            <person name="Baker B.J."/>
            <person name="Piceno Y.M."/>
            <person name="Andersen G.L."/>
            <person name="Banfield J.F."/>
        </authorList>
    </citation>
    <scope>NUCLEOTIDE SEQUENCE [LARGE SCALE GENOMIC DNA]</scope>
    <source>
        <strain evidence="1">62_101</strain>
        <strain evidence="2">63_41</strain>
    </source>
</reference>
<proteinExistence type="predicted"/>
<gene>
    <name evidence="1" type="ORF">XD82_1631</name>
    <name evidence="2" type="ORF">XE10_1885</name>
</gene>
<evidence type="ECO:0000313" key="4">
    <source>
        <dbReference type="Proteomes" id="UP000054598"/>
    </source>
</evidence>
<protein>
    <submittedName>
        <fullName evidence="1">Uncharacterized protein</fullName>
    </submittedName>
</protein>
<reference evidence="3 4" key="2">
    <citation type="journal article" date="2015" name="MBio">
        <title>Genome-Resolved Metagenomic Analysis Reveals Roles for Candidate Phyla and Other Microbial Community Members in Biogeochemical Transformations in Oil Reservoirs.</title>
        <authorList>
            <person name="Hu P."/>
            <person name="Tom L."/>
            <person name="Singh A."/>
            <person name="Thomas B.C."/>
            <person name="Baker B.J."/>
            <person name="Piceno Y.M."/>
            <person name="Andersen G.L."/>
            <person name="Banfield J.F."/>
        </authorList>
    </citation>
    <scope>NUCLEOTIDE SEQUENCE [LARGE SCALE GENOMIC DNA]</scope>
</reference>
<evidence type="ECO:0000313" key="2">
    <source>
        <dbReference type="EMBL" id="KUK99133.1"/>
    </source>
</evidence>
<comment type="caution">
    <text evidence="1">The sequence shown here is derived from an EMBL/GenBank/DDBJ whole genome shotgun (WGS) entry which is preliminary data.</text>
</comment>
<dbReference type="Proteomes" id="UP000054598">
    <property type="component" value="Unassembled WGS sequence"/>
</dbReference>
<evidence type="ECO:0000313" key="1">
    <source>
        <dbReference type="EMBL" id="KUK60382.1"/>
    </source>
</evidence>
<evidence type="ECO:0000313" key="3">
    <source>
        <dbReference type="Proteomes" id="UP000054323"/>
    </source>
</evidence>
<name>A0A117LPL1_9EURY</name>
<dbReference type="EMBL" id="LGHE01000277">
    <property type="protein sequence ID" value="KUK99133.1"/>
    <property type="molecule type" value="Genomic_DNA"/>
</dbReference>